<evidence type="ECO:0000256" key="1">
    <source>
        <dbReference type="SAM" id="MobiDB-lite"/>
    </source>
</evidence>
<proteinExistence type="predicted"/>
<feature type="transmembrane region" description="Helical" evidence="2">
    <location>
        <begin position="208"/>
        <end position="229"/>
    </location>
</feature>
<evidence type="ECO:0000313" key="5">
    <source>
        <dbReference type="Proteomes" id="UP000467700"/>
    </source>
</evidence>
<evidence type="ECO:0000313" key="4">
    <source>
        <dbReference type="EMBL" id="CAA7262789.1"/>
    </source>
</evidence>
<feature type="domain" description="DUF6534" evidence="3">
    <location>
        <begin position="175"/>
        <end position="263"/>
    </location>
</feature>
<dbReference type="InterPro" id="IPR045339">
    <property type="entry name" value="DUF6534"/>
</dbReference>
<dbReference type="Pfam" id="PF20152">
    <property type="entry name" value="DUF6534"/>
    <property type="match status" value="1"/>
</dbReference>
<protein>
    <recommendedName>
        <fullName evidence="3">DUF6534 domain-containing protein</fullName>
    </recommendedName>
</protein>
<dbReference type="EMBL" id="CACVBS010000037">
    <property type="protein sequence ID" value="CAA7262789.1"/>
    <property type="molecule type" value="Genomic_DNA"/>
</dbReference>
<keyword evidence="5" id="KW-1185">Reference proteome</keyword>
<feature type="transmembrane region" description="Helical" evidence="2">
    <location>
        <begin position="127"/>
        <end position="151"/>
    </location>
</feature>
<name>A0A8S0XHP1_CYCAE</name>
<feature type="region of interest" description="Disordered" evidence="1">
    <location>
        <begin position="280"/>
        <end position="303"/>
    </location>
</feature>
<evidence type="ECO:0000256" key="2">
    <source>
        <dbReference type="SAM" id="Phobius"/>
    </source>
</evidence>
<feature type="transmembrane region" description="Helical" evidence="2">
    <location>
        <begin position="241"/>
        <end position="260"/>
    </location>
</feature>
<keyword evidence="2" id="KW-0472">Membrane</keyword>
<sequence length="331" mass="37412">MAPTSAAALAAIPLRPTLGACLLGVYLSSVFYGLTLLQTYQYFYRYWSRDKIYIYVLVLVLTTLDTLCTVANMYSMWYYLIDNYGNRATILWVHWTVTASLMMTVVIETLVKHFYAYRLWILSGKKMWHLALVIVVFTLATLGIGTAYIILMFKNGSLLYLPKIGYLLRIGFSFSLAADILIAGSITHILLKGRGRGIMQTDGILRKLVTYTISTGVLTIICTIMVLVLGQVYRSTFYDTIFYFPLSKCYVNAMLAFLNVRDSLRGKRDTISVNLRMADSTKSNPTRDYGTPEDQSTNTCPERKGRKLTFNKTREEATIISVTTHATTHAI</sequence>
<evidence type="ECO:0000259" key="3">
    <source>
        <dbReference type="Pfam" id="PF20152"/>
    </source>
</evidence>
<dbReference type="AlphaFoldDB" id="A0A8S0XHP1"/>
<comment type="caution">
    <text evidence="4">The sequence shown here is derived from an EMBL/GenBank/DDBJ whole genome shotgun (WGS) entry which is preliminary data.</text>
</comment>
<gene>
    <name evidence="4" type="ORF">AAE3_LOCUS5177</name>
</gene>
<feature type="transmembrane region" description="Helical" evidence="2">
    <location>
        <begin position="54"/>
        <end position="80"/>
    </location>
</feature>
<feature type="transmembrane region" description="Helical" evidence="2">
    <location>
        <begin position="92"/>
        <end position="115"/>
    </location>
</feature>
<dbReference type="OrthoDB" id="2535105at2759"/>
<reference evidence="4 5" key="1">
    <citation type="submission" date="2020-01" db="EMBL/GenBank/DDBJ databases">
        <authorList>
            <person name="Gupta K D."/>
        </authorList>
    </citation>
    <scope>NUCLEOTIDE SEQUENCE [LARGE SCALE GENOMIC DNA]</scope>
</reference>
<keyword evidence="2" id="KW-0812">Transmembrane</keyword>
<dbReference type="PANTHER" id="PTHR40465">
    <property type="entry name" value="CHROMOSOME 1, WHOLE GENOME SHOTGUN SEQUENCE"/>
    <property type="match status" value="1"/>
</dbReference>
<dbReference type="PANTHER" id="PTHR40465:SF1">
    <property type="entry name" value="DUF6534 DOMAIN-CONTAINING PROTEIN"/>
    <property type="match status" value="1"/>
</dbReference>
<accession>A0A8S0XHP1</accession>
<keyword evidence="2" id="KW-1133">Transmembrane helix</keyword>
<organism evidence="4 5">
    <name type="scientific">Cyclocybe aegerita</name>
    <name type="common">Black poplar mushroom</name>
    <name type="synonym">Agrocybe aegerita</name>
    <dbReference type="NCBI Taxonomy" id="1973307"/>
    <lineage>
        <taxon>Eukaryota</taxon>
        <taxon>Fungi</taxon>
        <taxon>Dikarya</taxon>
        <taxon>Basidiomycota</taxon>
        <taxon>Agaricomycotina</taxon>
        <taxon>Agaricomycetes</taxon>
        <taxon>Agaricomycetidae</taxon>
        <taxon>Agaricales</taxon>
        <taxon>Agaricineae</taxon>
        <taxon>Bolbitiaceae</taxon>
        <taxon>Cyclocybe</taxon>
    </lineage>
</organism>
<feature type="transmembrane region" description="Helical" evidence="2">
    <location>
        <begin position="166"/>
        <end position="187"/>
    </location>
</feature>
<dbReference type="Proteomes" id="UP000467700">
    <property type="component" value="Unassembled WGS sequence"/>
</dbReference>